<dbReference type="CDD" id="cd22959">
    <property type="entry name" value="DD_C11orf49"/>
    <property type="match status" value="1"/>
</dbReference>
<feature type="transmembrane region" description="Helical" evidence="3">
    <location>
        <begin position="312"/>
        <end position="333"/>
    </location>
</feature>
<keyword evidence="5" id="KW-1185">Reference proteome</keyword>
<organism evidence="4 5">
    <name type="scientific">Phytophthora aleatoria</name>
    <dbReference type="NCBI Taxonomy" id="2496075"/>
    <lineage>
        <taxon>Eukaryota</taxon>
        <taxon>Sar</taxon>
        <taxon>Stramenopiles</taxon>
        <taxon>Oomycota</taxon>
        <taxon>Peronosporomycetes</taxon>
        <taxon>Peronosporales</taxon>
        <taxon>Peronosporaceae</taxon>
        <taxon>Phytophthora</taxon>
    </lineage>
</organism>
<protein>
    <recommendedName>
        <fullName evidence="6">Transmembrane protein</fullName>
    </recommendedName>
</protein>
<dbReference type="Pfam" id="PF08592">
    <property type="entry name" value="Anthrone_oxy"/>
    <property type="match status" value="1"/>
</dbReference>
<evidence type="ECO:0000256" key="2">
    <source>
        <dbReference type="SAM" id="MobiDB-lite"/>
    </source>
</evidence>
<proteinExistence type="predicted"/>
<keyword evidence="3" id="KW-0472">Membrane</keyword>
<name>A0A8J5I7F6_9STRA</name>
<dbReference type="PANTHER" id="PTHR36535">
    <property type="entry name" value="YALI0E30327P"/>
    <property type="match status" value="1"/>
</dbReference>
<dbReference type="AlphaFoldDB" id="A0A8J5I7F6"/>
<keyword evidence="3" id="KW-1133">Transmembrane helix</keyword>
<keyword evidence="1" id="KW-0175">Coiled coil</keyword>
<feature type="region of interest" description="Disordered" evidence="2">
    <location>
        <begin position="627"/>
        <end position="649"/>
    </location>
</feature>
<reference evidence="4" key="1">
    <citation type="submission" date="2021-01" db="EMBL/GenBank/DDBJ databases">
        <title>Phytophthora aleatoria, a newly-described species from Pinus radiata is distinct from Phytophthora cactorum isolates based on comparative genomics.</title>
        <authorList>
            <person name="Mcdougal R."/>
            <person name="Panda P."/>
            <person name="Williams N."/>
            <person name="Studholme D.J."/>
        </authorList>
    </citation>
    <scope>NUCLEOTIDE SEQUENCE</scope>
    <source>
        <strain evidence="4">NZFS 4037</strain>
    </source>
</reference>
<sequence length="819" mass="91792">MSRVQAERLIASAYRIPLAVSDGVSENPESVVSSGSKLRTLTRLPSRNPAVSSSEYYLQQSGVQFYVDDLVRQLQDKRSDNPAQFIANYFSAVVKGSNVKGRPFEYVNGCLQNRAAFLAQLQRSYAKIDHDMEFLNKTHDIYNENSATKDRSDSIANTVAAERIIARLRVVAQQNTFNIPPMIEVEKIAVKSLGFKEVSLLASPAVLHVEAASFDVRHLFILFMGVDAEALAQLAATGLAGLFAGASMYISVAQHPALMETDALAFQAPFFRRMYFYAARMQGPVAVGSGLSAMLVVWLQKQRGPHAGMPRLWLTSGCLIGGVVPFTVLKMLALNYKLVDSKRCVHRGQSWMQEMLRRWGKLHAVRAGASVLAFSGMLIAMACGGDRTPALKAILDELRYLRDLFVKNTRRLLHLLSTNASKARADITKLLHKYYTLVFADAPARVHQVMVDFNRWLDDVLEDTHSEGIEWGPSYGENPWLALVEPQPQDDPLHESFNAVDVRTFRAACEYYMARCEGLQETNADLTAQLEELKAKLKEALVRAFESQQTLEREREVAMLHAQRLVMGVQIGDHLSQQNSHGRLPTSLHQQITEAFQMLNVLSTAPREGTETESTSVSEWGLDANDVEAEESQAKEPECTEDVEAAPADKEQRLHLSRHEEDNILLEGQEAAPFALVQARVDDPDLPPGVVFESTAKPDGCDYQQLIELRASEETSGSWYRHALRSLKEKREQRRLQRKTRVESVEAPIETFSMGIDPMKASSGDAQEFMQLVSIRDTAEDGEDSTWYRRALQHLKDERKRRVSLRDRDSFSSTISIVD</sequence>
<evidence type="ECO:0000256" key="1">
    <source>
        <dbReference type="SAM" id="Coils"/>
    </source>
</evidence>
<feature type="transmembrane region" description="Helical" evidence="3">
    <location>
        <begin position="281"/>
        <end position="300"/>
    </location>
</feature>
<dbReference type="InterPro" id="IPR013901">
    <property type="entry name" value="Anthrone_oxy"/>
</dbReference>
<evidence type="ECO:0008006" key="6">
    <source>
        <dbReference type="Google" id="ProtNLM"/>
    </source>
</evidence>
<evidence type="ECO:0000313" key="5">
    <source>
        <dbReference type="Proteomes" id="UP000709295"/>
    </source>
</evidence>
<accession>A0A8J5I7F6</accession>
<gene>
    <name evidence="4" type="ORF">JG688_00014385</name>
</gene>
<dbReference type="EMBL" id="JAENGY010001359">
    <property type="protein sequence ID" value="KAG6949987.1"/>
    <property type="molecule type" value="Genomic_DNA"/>
</dbReference>
<keyword evidence="3" id="KW-0812">Transmembrane</keyword>
<dbReference type="Proteomes" id="UP000709295">
    <property type="component" value="Unassembled WGS sequence"/>
</dbReference>
<comment type="caution">
    <text evidence="4">The sequence shown here is derived from an EMBL/GenBank/DDBJ whole genome shotgun (WGS) entry which is preliminary data.</text>
</comment>
<feature type="transmembrane region" description="Helical" evidence="3">
    <location>
        <begin position="364"/>
        <end position="382"/>
    </location>
</feature>
<evidence type="ECO:0000256" key="3">
    <source>
        <dbReference type="SAM" id="Phobius"/>
    </source>
</evidence>
<evidence type="ECO:0000313" key="4">
    <source>
        <dbReference type="EMBL" id="KAG6949987.1"/>
    </source>
</evidence>
<dbReference type="PANTHER" id="PTHR36535:SF1">
    <property type="entry name" value="DUF1772 DOMAIN-CONTAINING PROTEIN"/>
    <property type="match status" value="1"/>
</dbReference>
<feature type="coiled-coil region" evidence="1">
    <location>
        <begin position="516"/>
        <end position="554"/>
    </location>
</feature>